<dbReference type="InterPro" id="IPR049712">
    <property type="entry name" value="Poly_export"/>
</dbReference>
<organism evidence="5 6">
    <name type="scientific">Micavibrio aeruginosavorus</name>
    <dbReference type="NCBI Taxonomy" id="349221"/>
    <lineage>
        <taxon>Bacteria</taxon>
        <taxon>Pseudomonadati</taxon>
        <taxon>Bdellovibrionota</taxon>
        <taxon>Bdellovibrionia</taxon>
        <taxon>Bdellovibrionales</taxon>
        <taxon>Pseudobdellovibrionaceae</taxon>
        <taxon>Micavibrio</taxon>
    </lineage>
</organism>
<feature type="signal peptide" evidence="3">
    <location>
        <begin position="1"/>
        <end position="23"/>
    </location>
</feature>
<evidence type="ECO:0000313" key="6">
    <source>
        <dbReference type="Proteomes" id="UP000249739"/>
    </source>
</evidence>
<dbReference type="EMBL" id="QFOT01000030">
    <property type="protein sequence ID" value="PZP56322.1"/>
    <property type="molecule type" value="Genomic_DNA"/>
</dbReference>
<protein>
    <recommendedName>
        <fullName evidence="4">Polysaccharide export protein N-terminal domain-containing protein</fullName>
    </recommendedName>
</protein>
<dbReference type="AlphaFoldDB" id="A0A2W5HKW5"/>
<feature type="region of interest" description="Disordered" evidence="2">
    <location>
        <begin position="77"/>
        <end position="106"/>
    </location>
</feature>
<proteinExistence type="predicted"/>
<sequence length="214" mass="23092">MKKYISLLSVPALCLLLSSCTLTPPHFDGYDLLDTEHKTEHQDPVIPPAKEHSDGPIKKISVPKAKAAPVVLTKAVDAPVKKPEPPKPVAPEKPPEKAPVKTEHPPVLKTAPKESCVIPKKGDVPPPAAPTAKVTREKLQSGDRVKITVFREKDLSGIYQINDKGLITFPLLGQVTAAGMKSSELQVKMTSALAKGYLVKPEVNVELLPDCLTK</sequence>
<comment type="caution">
    <text evidence="5">The sequence shown here is derived from an EMBL/GenBank/DDBJ whole genome shotgun (WGS) entry which is preliminary data.</text>
</comment>
<dbReference type="PANTHER" id="PTHR33619">
    <property type="entry name" value="POLYSACCHARIDE EXPORT PROTEIN GFCE-RELATED"/>
    <property type="match status" value="1"/>
</dbReference>
<evidence type="ECO:0000259" key="4">
    <source>
        <dbReference type="Pfam" id="PF02563"/>
    </source>
</evidence>
<feature type="domain" description="Polysaccharide export protein N-terminal" evidence="4">
    <location>
        <begin position="138"/>
        <end position="207"/>
    </location>
</feature>
<accession>A0A2W5HKW5</accession>
<dbReference type="Pfam" id="PF02563">
    <property type="entry name" value="Poly_export"/>
    <property type="match status" value="1"/>
</dbReference>
<gene>
    <name evidence="5" type="ORF">DI586_04155</name>
</gene>
<keyword evidence="1 3" id="KW-0732">Signal</keyword>
<feature type="compositionally biased region" description="Basic and acidic residues" evidence="2">
    <location>
        <begin position="93"/>
        <end position="106"/>
    </location>
</feature>
<evidence type="ECO:0000256" key="1">
    <source>
        <dbReference type="ARBA" id="ARBA00022729"/>
    </source>
</evidence>
<dbReference type="GO" id="GO:0015159">
    <property type="term" value="F:polysaccharide transmembrane transporter activity"/>
    <property type="evidence" value="ECO:0007669"/>
    <property type="project" value="InterPro"/>
</dbReference>
<feature type="chain" id="PRO_5015845623" description="Polysaccharide export protein N-terminal domain-containing protein" evidence="3">
    <location>
        <begin position="24"/>
        <end position="214"/>
    </location>
</feature>
<dbReference type="PANTHER" id="PTHR33619:SF3">
    <property type="entry name" value="POLYSACCHARIDE EXPORT PROTEIN GFCE-RELATED"/>
    <property type="match status" value="1"/>
</dbReference>
<dbReference type="PROSITE" id="PS51257">
    <property type="entry name" value="PROKAR_LIPOPROTEIN"/>
    <property type="match status" value="1"/>
</dbReference>
<dbReference type="Proteomes" id="UP000249739">
    <property type="component" value="Unassembled WGS sequence"/>
</dbReference>
<reference evidence="5 6" key="1">
    <citation type="submission" date="2017-08" db="EMBL/GenBank/DDBJ databases">
        <title>Infants hospitalized years apart are colonized by the same room-sourced microbial strains.</title>
        <authorList>
            <person name="Brooks B."/>
            <person name="Olm M.R."/>
            <person name="Firek B.A."/>
            <person name="Baker R."/>
            <person name="Thomas B.C."/>
            <person name="Morowitz M.J."/>
            <person name="Banfield J.F."/>
        </authorList>
    </citation>
    <scope>NUCLEOTIDE SEQUENCE [LARGE SCALE GENOMIC DNA]</scope>
    <source>
        <strain evidence="5">S2_006_000_R2_64</strain>
    </source>
</reference>
<evidence type="ECO:0000313" key="5">
    <source>
        <dbReference type="EMBL" id="PZP56322.1"/>
    </source>
</evidence>
<evidence type="ECO:0000256" key="2">
    <source>
        <dbReference type="SAM" id="MobiDB-lite"/>
    </source>
</evidence>
<evidence type="ECO:0000256" key="3">
    <source>
        <dbReference type="SAM" id="SignalP"/>
    </source>
</evidence>
<name>A0A2W5HKW5_9BACT</name>
<dbReference type="Gene3D" id="3.30.1950.10">
    <property type="entry name" value="wza like domain"/>
    <property type="match status" value="1"/>
</dbReference>
<dbReference type="InterPro" id="IPR003715">
    <property type="entry name" value="Poly_export_N"/>
</dbReference>